<dbReference type="SUPFAM" id="SSF47413">
    <property type="entry name" value="lambda repressor-like DNA-binding domains"/>
    <property type="match status" value="1"/>
</dbReference>
<accession>A0A9D2F5I5</accession>
<reference evidence="3" key="2">
    <citation type="submission" date="2021-04" db="EMBL/GenBank/DDBJ databases">
        <authorList>
            <person name="Gilroy R."/>
        </authorList>
    </citation>
    <scope>NUCLEOTIDE SEQUENCE</scope>
    <source>
        <strain evidence="3">CHK172-16539</strain>
    </source>
</reference>
<proteinExistence type="predicted"/>
<evidence type="ECO:0000259" key="2">
    <source>
        <dbReference type="PROSITE" id="PS50943"/>
    </source>
</evidence>
<evidence type="ECO:0000313" key="3">
    <source>
        <dbReference type="EMBL" id="HIZ52820.1"/>
    </source>
</evidence>
<dbReference type="PANTHER" id="PTHR46558">
    <property type="entry name" value="TRACRIPTIONAL REGULATORY PROTEIN-RELATED-RELATED"/>
    <property type="match status" value="1"/>
</dbReference>
<dbReference type="EMBL" id="DXBN01000062">
    <property type="protein sequence ID" value="HIZ52820.1"/>
    <property type="molecule type" value="Genomic_DNA"/>
</dbReference>
<organism evidence="3 4">
    <name type="scientific">Candidatus Enterococcus avicola</name>
    <dbReference type="NCBI Taxonomy" id="2838561"/>
    <lineage>
        <taxon>Bacteria</taxon>
        <taxon>Bacillati</taxon>
        <taxon>Bacillota</taxon>
        <taxon>Bacilli</taxon>
        <taxon>Lactobacillales</taxon>
        <taxon>Enterococcaceae</taxon>
        <taxon>Enterococcus</taxon>
    </lineage>
</organism>
<protein>
    <submittedName>
        <fullName evidence="3">Helix-turn-helix domain-containing protein</fullName>
    </submittedName>
</protein>
<evidence type="ECO:0000313" key="4">
    <source>
        <dbReference type="Proteomes" id="UP000824063"/>
    </source>
</evidence>
<dbReference type="InterPro" id="IPR001387">
    <property type="entry name" value="Cro/C1-type_HTH"/>
</dbReference>
<keyword evidence="1" id="KW-0238">DNA-binding</keyword>
<dbReference type="CDD" id="cd00093">
    <property type="entry name" value="HTH_XRE"/>
    <property type="match status" value="1"/>
</dbReference>
<dbReference type="GO" id="GO:0003677">
    <property type="term" value="F:DNA binding"/>
    <property type="evidence" value="ECO:0007669"/>
    <property type="project" value="UniProtKB-KW"/>
</dbReference>
<dbReference type="Gene3D" id="1.10.260.40">
    <property type="entry name" value="lambda repressor-like DNA-binding domains"/>
    <property type="match status" value="1"/>
</dbReference>
<name>A0A9D2F5I5_9ENTE</name>
<evidence type="ECO:0000256" key="1">
    <source>
        <dbReference type="ARBA" id="ARBA00023125"/>
    </source>
</evidence>
<feature type="domain" description="HTH cro/C1-type" evidence="2">
    <location>
        <begin position="11"/>
        <end position="62"/>
    </location>
</feature>
<reference evidence="3" key="1">
    <citation type="journal article" date="2021" name="PeerJ">
        <title>Extensive microbial diversity within the chicken gut microbiome revealed by metagenomics and culture.</title>
        <authorList>
            <person name="Gilroy R."/>
            <person name="Ravi A."/>
            <person name="Getino M."/>
            <person name="Pursley I."/>
            <person name="Horton D.L."/>
            <person name="Alikhan N.F."/>
            <person name="Baker D."/>
            <person name="Gharbi K."/>
            <person name="Hall N."/>
            <person name="Watson M."/>
            <person name="Adriaenssens E.M."/>
            <person name="Foster-Nyarko E."/>
            <person name="Jarju S."/>
            <person name="Secka A."/>
            <person name="Antonio M."/>
            <person name="Oren A."/>
            <person name="Chaudhuri R.R."/>
            <person name="La Ragione R."/>
            <person name="Hildebrand F."/>
            <person name="Pallen M.J."/>
        </authorList>
    </citation>
    <scope>NUCLEOTIDE SEQUENCE</scope>
    <source>
        <strain evidence="3">CHK172-16539</strain>
    </source>
</reference>
<sequence length="145" mass="16843">MTKFGEIIFTLRKENHLTQEEIANNLNVSRQTISNWETGSAQPTIDKVIELSEIYQVSIDQLVGKNKMTKKKRSVVLNHLLNKKVTLYLNPQSTEFISIQRTSIKDCLVTKIEETSILVIFREKKHTVEKLFFLKDILGFEMEDV</sequence>
<dbReference type="Pfam" id="PF01381">
    <property type="entry name" value="HTH_3"/>
    <property type="match status" value="1"/>
</dbReference>
<dbReference type="SMART" id="SM00530">
    <property type="entry name" value="HTH_XRE"/>
    <property type="match status" value="1"/>
</dbReference>
<dbReference type="InterPro" id="IPR010982">
    <property type="entry name" value="Lambda_DNA-bd_dom_sf"/>
</dbReference>
<comment type="caution">
    <text evidence="3">The sequence shown here is derived from an EMBL/GenBank/DDBJ whole genome shotgun (WGS) entry which is preliminary data.</text>
</comment>
<gene>
    <name evidence="3" type="ORF">IAA20_02630</name>
</gene>
<dbReference type="PANTHER" id="PTHR46558:SF13">
    <property type="entry name" value="HTH-TYPE TRANSCRIPTIONAL REGULATOR IMMR"/>
    <property type="match status" value="1"/>
</dbReference>
<dbReference type="PROSITE" id="PS50943">
    <property type="entry name" value="HTH_CROC1"/>
    <property type="match status" value="1"/>
</dbReference>
<dbReference type="AlphaFoldDB" id="A0A9D2F5I5"/>
<dbReference type="Proteomes" id="UP000824063">
    <property type="component" value="Unassembled WGS sequence"/>
</dbReference>